<dbReference type="Pfam" id="PF00015">
    <property type="entry name" value="MCPsignal"/>
    <property type="match status" value="1"/>
</dbReference>
<evidence type="ECO:0000313" key="10">
    <source>
        <dbReference type="Proteomes" id="UP000548632"/>
    </source>
</evidence>
<protein>
    <submittedName>
        <fullName evidence="9">Methyl-accepting chemotaxis protein</fullName>
    </submittedName>
</protein>
<keyword evidence="6" id="KW-0472">Membrane</keyword>
<dbReference type="SMART" id="SM00304">
    <property type="entry name" value="HAMP"/>
    <property type="match status" value="1"/>
</dbReference>
<evidence type="ECO:0000256" key="2">
    <source>
        <dbReference type="ARBA" id="ARBA00023224"/>
    </source>
</evidence>
<dbReference type="FunFam" id="1.10.287.950:FF:000001">
    <property type="entry name" value="Methyl-accepting chemotaxis sensory transducer"/>
    <property type="match status" value="1"/>
</dbReference>
<evidence type="ECO:0000256" key="5">
    <source>
        <dbReference type="SAM" id="Coils"/>
    </source>
</evidence>
<comment type="subcellular location">
    <subcellularLocation>
        <location evidence="1">Membrane</location>
    </subcellularLocation>
</comment>
<keyword evidence="10" id="KW-1185">Reference proteome</keyword>
<dbReference type="SMART" id="SM00283">
    <property type="entry name" value="MA"/>
    <property type="match status" value="1"/>
</dbReference>
<evidence type="ECO:0000256" key="6">
    <source>
        <dbReference type="SAM" id="Phobius"/>
    </source>
</evidence>
<dbReference type="PANTHER" id="PTHR32089">
    <property type="entry name" value="METHYL-ACCEPTING CHEMOTAXIS PROTEIN MCPB"/>
    <property type="match status" value="1"/>
</dbReference>
<evidence type="ECO:0000259" key="7">
    <source>
        <dbReference type="PROSITE" id="PS50111"/>
    </source>
</evidence>
<gene>
    <name evidence="9" type="ORF">HUK38_02650</name>
</gene>
<reference evidence="9 10" key="1">
    <citation type="journal article" date="2020" name="Arch. Microbiol.">
        <title>The genome sequence of the giant phototrophic gammaproteobacterium Thiospirillum jenense gives insight into its physiological properties and phylogenetic relationships.</title>
        <authorList>
            <person name="Imhoff J.F."/>
            <person name="Meyer T.E."/>
            <person name="Kyndt J.A."/>
        </authorList>
    </citation>
    <scope>NUCLEOTIDE SEQUENCE [LARGE SCALE GENOMIC DNA]</scope>
    <source>
        <strain evidence="9 10">DSM 216</strain>
    </source>
</reference>
<evidence type="ECO:0000313" key="9">
    <source>
        <dbReference type="EMBL" id="MBB1125129.1"/>
    </source>
</evidence>
<name>A0A839HDN7_9GAMM</name>
<dbReference type="InterPro" id="IPR004089">
    <property type="entry name" value="MCPsignal_dom"/>
</dbReference>
<dbReference type="PROSITE" id="PS50111">
    <property type="entry name" value="CHEMOTAXIS_TRANSDUC_2"/>
    <property type="match status" value="1"/>
</dbReference>
<feature type="domain" description="HAMP" evidence="8">
    <location>
        <begin position="294"/>
        <end position="347"/>
    </location>
</feature>
<dbReference type="GO" id="GO:0016020">
    <property type="term" value="C:membrane"/>
    <property type="evidence" value="ECO:0007669"/>
    <property type="project" value="UniProtKB-SubCell"/>
</dbReference>
<dbReference type="EMBL" id="JABVCQ010000004">
    <property type="protein sequence ID" value="MBB1125129.1"/>
    <property type="molecule type" value="Genomic_DNA"/>
</dbReference>
<keyword evidence="6" id="KW-1133">Transmembrane helix</keyword>
<dbReference type="Proteomes" id="UP000548632">
    <property type="component" value="Unassembled WGS sequence"/>
</dbReference>
<dbReference type="GO" id="GO:0006935">
    <property type="term" value="P:chemotaxis"/>
    <property type="evidence" value="ECO:0007669"/>
    <property type="project" value="UniProtKB-ARBA"/>
</dbReference>
<comment type="similarity">
    <text evidence="3">Belongs to the methyl-accepting chemotaxis (MCP) protein family.</text>
</comment>
<keyword evidence="6" id="KW-0812">Transmembrane</keyword>
<feature type="transmembrane region" description="Helical" evidence="6">
    <location>
        <begin position="272"/>
        <end position="292"/>
    </location>
</feature>
<proteinExistence type="inferred from homology"/>
<evidence type="ECO:0000256" key="4">
    <source>
        <dbReference type="PROSITE-ProRule" id="PRU00284"/>
    </source>
</evidence>
<dbReference type="AlphaFoldDB" id="A0A839HDN7"/>
<feature type="coiled-coil region" evidence="5">
    <location>
        <begin position="559"/>
        <end position="600"/>
    </location>
</feature>
<organism evidence="9 10">
    <name type="scientific">Thiospirillum jenense</name>
    <dbReference type="NCBI Taxonomy" id="1653858"/>
    <lineage>
        <taxon>Bacteria</taxon>
        <taxon>Pseudomonadati</taxon>
        <taxon>Pseudomonadota</taxon>
        <taxon>Gammaproteobacteria</taxon>
        <taxon>Chromatiales</taxon>
        <taxon>Chromatiaceae</taxon>
        <taxon>Thiospirillum</taxon>
    </lineage>
</organism>
<sequence>MTIRKSVTLAAILVTLLVAAAVILVARAGNARLEAQLAHSVISASTLIWRQVTERLFDHMTAGVAAFTDDFALRQAVKTRDAAAVTAQLTALTNLIGEQGYFDQLYLFDRSGQLLTNHQATPSPDIAAVAAQLPDSATETTITRHIGRSTVDEPVALLAFPLFVRHEYIGGVVLQKSLTSALARFKAIASTEVMLTGASEQLFDATQPALFNIIKPHLPPLGSSLYTTLTSDTTSYATVILPLTGVDQQPIAHLVTLTDNSAAWAAQQRFELIAYSGVGLLLLIASYGLFWLMRHALRPLNMAVATVAALAAGDLNVSFAAAEHQDEVGCLMRALQSMVERMRDIIRHLHRASGELHTAAGDLSTRAQTSNGQFDQQKMQTNHVETAMRQLVTSAQEVSNHTNQAVVATDEARTRIAESRAILTETTALIAQLADEIAQAEGVITGLAQHSQAVGNVLEVIRHIAGQTNLLALNASIEAARAGEYGRGFAVVADEVRQLAIRTHQSIQETETMIASLNTSSNTAVTVIHANRARAEQSVSHYSQAVEQLDAFAGAVVQLTDLIQQIAAATDEEEQMAAEIARAMEQINQLAKQNAALVADNLVQSAQLNTLSDTLRERVAYFHFD</sequence>
<dbReference type="Pfam" id="PF00672">
    <property type="entry name" value="HAMP"/>
    <property type="match status" value="1"/>
</dbReference>
<keyword evidence="5" id="KW-0175">Coiled coil</keyword>
<accession>A0A839HDN7</accession>
<comment type="caution">
    <text evidence="9">The sequence shown here is derived from an EMBL/GenBank/DDBJ whole genome shotgun (WGS) entry which is preliminary data.</text>
</comment>
<keyword evidence="2 4" id="KW-0807">Transducer</keyword>
<dbReference type="GO" id="GO:0007165">
    <property type="term" value="P:signal transduction"/>
    <property type="evidence" value="ECO:0007669"/>
    <property type="project" value="UniProtKB-KW"/>
</dbReference>
<dbReference type="PROSITE" id="PS50885">
    <property type="entry name" value="HAMP"/>
    <property type="match status" value="1"/>
</dbReference>
<evidence type="ECO:0000256" key="3">
    <source>
        <dbReference type="ARBA" id="ARBA00029447"/>
    </source>
</evidence>
<feature type="domain" description="Methyl-accepting transducer" evidence="7">
    <location>
        <begin position="352"/>
        <end position="588"/>
    </location>
</feature>
<evidence type="ECO:0000256" key="1">
    <source>
        <dbReference type="ARBA" id="ARBA00004370"/>
    </source>
</evidence>
<dbReference type="Gene3D" id="1.10.287.950">
    <property type="entry name" value="Methyl-accepting chemotaxis protein"/>
    <property type="match status" value="1"/>
</dbReference>
<dbReference type="PANTHER" id="PTHR32089:SF120">
    <property type="entry name" value="METHYL-ACCEPTING CHEMOTAXIS PROTEIN TLPQ"/>
    <property type="match status" value="1"/>
</dbReference>
<dbReference type="SUPFAM" id="SSF58104">
    <property type="entry name" value="Methyl-accepting chemotaxis protein (MCP) signaling domain"/>
    <property type="match status" value="1"/>
</dbReference>
<evidence type="ECO:0000259" key="8">
    <source>
        <dbReference type="PROSITE" id="PS50885"/>
    </source>
</evidence>
<dbReference type="InterPro" id="IPR003660">
    <property type="entry name" value="HAMP_dom"/>
</dbReference>